<feature type="compositionally biased region" description="Basic and acidic residues" evidence="1">
    <location>
        <begin position="465"/>
        <end position="478"/>
    </location>
</feature>
<feature type="region of interest" description="Disordered" evidence="1">
    <location>
        <begin position="64"/>
        <end position="123"/>
    </location>
</feature>
<evidence type="ECO:0000256" key="2">
    <source>
        <dbReference type="SAM" id="SignalP"/>
    </source>
</evidence>
<evidence type="ECO:0000256" key="1">
    <source>
        <dbReference type="SAM" id="MobiDB-lite"/>
    </source>
</evidence>
<name>A0A0K8UNU7_BACLA</name>
<feature type="compositionally biased region" description="Polar residues" evidence="1">
    <location>
        <begin position="239"/>
        <end position="255"/>
    </location>
</feature>
<feature type="compositionally biased region" description="Basic and acidic residues" evidence="1">
    <location>
        <begin position="66"/>
        <end position="79"/>
    </location>
</feature>
<protein>
    <submittedName>
        <fullName evidence="3">Uncharacterized protein</fullName>
    </submittedName>
</protein>
<keyword evidence="2" id="KW-0732">Signal</keyword>
<organism evidence="3">
    <name type="scientific">Bactrocera latifrons</name>
    <name type="common">Malaysian fruit fly</name>
    <name type="synonym">Chaetodacus latifrons</name>
    <dbReference type="NCBI Taxonomy" id="174628"/>
    <lineage>
        <taxon>Eukaryota</taxon>
        <taxon>Metazoa</taxon>
        <taxon>Ecdysozoa</taxon>
        <taxon>Arthropoda</taxon>
        <taxon>Hexapoda</taxon>
        <taxon>Insecta</taxon>
        <taxon>Pterygota</taxon>
        <taxon>Neoptera</taxon>
        <taxon>Endopterygota</taxon>
        <taxon>Diptera</taxon>
        <taxon>Brachycera</taxon>
        <taxon>Muscomorpha</taxon>
        <taxon>Tephritoidea</taxon>
        <taxon>Tephritidae</taxon>
        <taxon>Bactrocera</taxon>
        <taxon>Bactrocera</taxon>
    </lineage>
</organism>
<proteinExistence type="predicted"/>
<feature type="compositionally biased region" description="Low complexity" evidence="1">
    <location>
        <begin position="402"/>
        <end position="413"/>
    </location>
</feature>
<dbReference type="PANTHER" id="PTHR20916:SF18">
    <property type="entry name" value="IPT_TIG DOMAIN-CONTAINING PROTEIN"/>
    <property type="match status" value="1"/>
</dbReference>
<accession>A0A0K8UNU7</accession>
<feature type="region of interest" description="Disordered" evidence="1">
    <location>
        <begin position="391"/>
        <end position="413"/>
    </location>
</feature>
<feature type="chain" id="PRO_5005521270" evidence="2">
    <location>
        <begin position="25"/>
        <end position="496"/>
    </location>
</feature>
<dbReference type="AlphaFoldDB" id="A0A0K8UNU7"/>
<feature type="signal peptide" evidence="2">
    <location>
        <begin position="1"/>
        <end position="24"/>
    </location>
</feature>
<feature type="compositionally biased region" description="Acidic residues" evidence="1">
    <location>
        <begin position="447"/>
        <end position="457"/>
    </location>
</feature>
<gene>
    <name evidence="3" type="ORF">c0_g1_i1</name>
</gene>
<evidence type="ECO:0000313" key="3">
    <source>
        <dbReference type="EMBL" id="JAI28364.1"/>
    </source>
</evidence>
<dbReference type="EMBL" id="GDHF01023950">
    <property type="protein sequence ID" value="JAI28364.1"/>
    <property type="molecule type" value="Transcribed_RNA"/>
</dbReference>
<feature type="compositionally biased region" description="Basic and acidic residues" evidence="1">
    <location>
        <begin position="107"/>
        <end position="123"/>
    </location>
</feature>
<feature type="compositionally biased region" description="Basic and acidic residues" evidence="1">
    <location>
        <begin position="87"/>
        <end position="99"/>
    </location>
</feature>
<sequence length="496" mass="55205">MTISRRQPLLYFLLLIVLLQWSAATNDPNEDSFYQDVNYYDTVANSINFDVDKELLQQRLNGNTKLDADKNPIDSYHLDDDSEQDALDSKEVSEMKREPPFLLEDESLNRKRDASDNDNTQCHEQEQKAAYICHAQTPEQQACLDAAVKDTKDTIEHVTCLIKRMREHAVSIVKEINELEGDFLGACQDERPKPICPKRPPSRGNFKGRYGFAEDDEPNSSYNDGFGAFKRIYGEAGPPSSNQKASDNSNNPATLNEQRNENSNGNEGGGGNQNVNTNTNSKPNSKGAPTKPRILVNEFAMPLKADISDLPPNEFIEQAQFAVHAWKNQIEECKRLLDEAMLRATQRETNEGADNPNTSVQHIIKIITTPEEAMHEDDMAPAAAASITPVRSANTKETKVANKNGNNNINNDNPIALNKVAVTNEKSNDKASLTVDDMKAVHGDNNNDADSDTDTDINDSSNNSKRNDNTKKCRSDKEKKHRALPPLLSVLQGMGF</sequence>
<dbReference type="PANTHER" id="PTHR20916">
    <property type="entry name" value="CYSTEINE AND GLYCINE-RICH PROTEIN 2 BINDING PROTEIN"/>
    <property type="match status" value="1"/>
</dbReference>
<feature type="region of interest" description="Disordered" evidence="1">
    <location>
        <begin position="428"/>
        <end position="484"/>
    </location>
</feature>
<reference evidence="3" key="1">
    <citation type="submission" date="2015-06" db="EMBL/GenBank/DDBJ databases">
        <authorList>
            <person name="Hoefler B.C."/>
            <person name="Straight P.D."/>
        </authorList>
    </citation>
    <scope>NUCLEOTIDE SEQUENCE</scope>
</reference>
<feature type="compositionally biased region" description="Low complexity" evidence="1">
    <location>
        <begin position="273"/>
        <end position="287"/>
    </location>
</feature>
<feature type="region of interest" description="Disordered" evidence="1">
    <location>
        <begin position="189"/>
        <end position="291"/>
    </location>
</feature>